<dbReference type="EMBL" id="BONI01000022">
    <property type="protein sequence ID" value="GIG06346.1"/>
    <property type="molecule type" value="Genomic_DNA"/>
</dbReference>
<evidence type="ECO:0000313" key="3">
    <source>
        <dbReference type="Proteomes" id="UP000630887"/>
    </source>
</evidence>
<accession>A0A8J3P6X8</accession>
<keyword evidence="1" id="KW-0812">Transmembrane</keyword>
<dbReference type="Proteomes" id="UP000630887">
    <property type="component" value="Unassembled WGS sequence"/>
</dbReference>
<feature type="transmembrane region" description="Helical" evidence="1">
    <location>
        <begin position="27"/>
        <end position="48"/>
    </location>
</feature>
<evidence type="ECO:0000313" key="2">
    <source>
        <dbReference type="EMBL" id="GIG06346.1"/>
    </source>
</evidence>
<sequence>MAHIARVRYPQRMSVPENTRPRRPWGAAQWTFLGVVLAALIGVTPALLDRLLPDDAPAATASAPPPAASPSVSPTPVAFQLTSATSVPQCADITGYGSKPPGREVGLFIRVPGDSKYYWEKILTFDGDSWRADRVVIGAPGDAGKEFELVLVPMSVQAVVEFRKHDGTPYAVDNPPVTPLATLRVTRTTNLGSC</sequence>
<evidence type="ECO:0000256" key="1">
    <source>
        <dbReference type="SAM" id="Phobius"/>
    </source>
</evidence>
<organism evidence="2 3">
    <name type="scientific">Catellatospora coxensis</name>
    <dbReference type="NCBI Taxonomy" id="310354"/>
    <lineage>
        <taxon>Bacteria</taxon>
        <taxon>Bacillati</taxon>
        <taxon>Actinomycetota</taxon>
        <taxon>Actinomycetes</taxon>
        <taxon>Micromonosporales</taxon>
        <taxon>Micromonosporaceae</taxon>
        <taxon>Catellatospora</taxon>
    </lineage>
</organism>
<protein>
    <submittedName>
        <fullName evidence="2">Uncharacterized protein</fullName>
    </submittedName>
</protein>
<proteinExistence type="predicted"/>
<name>A0A8J3P6X8_9ACTN</name>
<keyword evidence="3" id="KW-1185">Reference proteome</keyword>
<keyword evidence="1" id="KW-0472">Membrane</keyword>
<gene>
    <name evidence="2" type="ORF">Cco03nite_30460</name>
</gene>
<keyword evidence="1" id="KW-1133">Transmembrane helix</keyword>
<reference evidence="2 3" key="1">
    <citation type="submission" date="2021-01" db="EMBL/GenBank/DDBJ databases">
        <title>Whole genome shotgun sequence of Catellatospora coxensis NBRC 107359.</title>
        <authorList>
            <person name="Komaki H."/>
            <person name="Tamura T."/>
        </authorList>
    </citation>
    <scope>NUCLEOTIDE SEQUENCE [LARGE SCALE GENOMIC DNA]</scope>
    <source>
        <strain evidence="2 3">NBRC 107359</strain>
    </source>
</reference>
<comment type="caution">
    <text evidence="2">The sequence shown here is derived from an EMBL/GenBank/DDBJ whole genome shotgun (WGS) entry which is preliminary data.</text>
</comment>
<dbReference type="AlphaFoldDB" id="A0A8J3P6X8"/>